<dbReference type="AlphaFoldDB" id="A0A238JZS5"/>
<dbReference type="OrthoDB" id="4368225at2"/>
<feature type="transmembrane region" description="Helical" evidence="7">
    <location>
        <begin position="308"/>
        <end position="326"/>
    </location>
</feature>
<evidence type="ECO:0000256" key="2">
    <source>
        <dbReference type="ARBA" id="ARBA00022475"/>
    </source>
</evidence>
<dbReference type="InterPro" id="IPR011701">
    <property type="entry name" value="MFS"/>
</dbReference>
<evidence type="ECO:0000256" key="3">
    <source>
        <dbReference type="ARBA" id="ARBA00022692"/>
    </source>
</evidence>
<keyword evidence="4 7" id="KW-1133">Transmembrane helix</keyword>
<dbReference type="Gene3D" id="1.20.1250.20">
    <property type="entry name" value="MFS general substrate transporter like domains"/>
    <property type="match status" value="1"/>
</dbReference>
<feature type="transmembrane region" description="Helical" evidence="7">
    <location>
        <begin position="371"/>
        <end position="392"/>
    </location>
</feature>
<dbReference type="PANTHER" id="PTHR23513:SF6">
    <property type="entry name" value="MAJOR FACILITATOR SUPERFAMILY ASSOCIATED DOMAIN-CONTAINING PROTEIN"/>
    <property type="match status" value="1"/>
</dbReference>
<dbReference type="Pfam" id="PF07690">
    <property type="entry name" value="MFS_1"/>
    <property type="match status" value="1"/>
</dbReference>
<accession>A0A238JZS5</accession>
<evidence type="ECO:0000256" key="1">
    <source>
        <dbReference type="ARBA" id="ARBA00004651"/>
    </source>
</evidence>
<evidence type="ECO:0000256" key="4">
    <source>
        <dbReference type="ARBA" id="ARBA00022989"/>
    </source>
</evidence>
<feature type="compositionally biased region" description="Basic and acidic residues" evidence="6">
    <location>
        <begin position="406"/>
        <end position="423"/>
    </location>
</feature>
<dbReference type="InterPro" id="IPR036259">
    <property type="entry name" value="MFS_trans_sf"/>
</dbReference>
<evidence type="ECO:0000256" key="6">
    <source>
        <dbReference type="SAM" id="MobiDB-lite"/>
    </source>
</evidence>
<dbReference type="RefSeq" id="WP_093966782.1">
    <property type="nucleotide sequence ID" value="NZ_FXYE01000001.1"/>
</dbReference>
<feature type="transmembrane region" description="Helical" evidence="7">
    <location>
        <begin position="218"/>
        <end position="245"/>
    </location>
</feature>
<feature type="transmembrane region" description="Helical" evidence="7">
    <location>
        <begin position="251"/>
        <end position="270"/>
    </location>
</feature>
<keyword evidence="3 7" id="KW-0812">Transmembrane</keyword>
<dbReference type="PANTHER" id="PTHR23513">
    <property type="entry name" value="INTEGRAL MEMBRANE EFFLUX PROTEIN-RELATED"/>
    <property type="match status" value="1"/>
</dbReference>
<keyword evidence="5 7" id="KW-0472">Membrane</keyword>
<evidence type="ECO:0000256" key="5">
    <source>
        <dbReference type="ARBA" id="ARBA00023136"/>
    </source>
</evidence>
<feature type="transmembrane region" description="Helical" evidence="7">
    <location>
        <begin position="282"/>
        <end position="302"/>
    </location>
</feature>
<feature type="region of interest" description="Disordered" evidence="6">
    <location>
        <begin position="406"/>
        <end position="425"/>
    </location>
</feature>
<evidence type="ECO:0000313" key="9">
    <source>
        <dbReference type="Proteomes" id="UP000202922"/>
    </source>
</evidence>
<dbReference type="CDD" id="cd06173">
    <property type="entry name" value="MFS_MefA_like"/>
    <property type="match status" value="1"/>
</dbReference>
<sequence length="445" mass="47456">MFRVLSHPVYARLFMAQVIALTGTGLLTVALGLLAFDLAGAQAGAVLGTAYAIKMVAYVGLSPIAAALTEHLPRKAVLIGADVIRAAVALLLPFIDAVWQIYALIFILQAASATFTPAFQATIPDILSDEAEYTKALSLSRLAYDLENLLSPALAGMLLAVVSYHWLFAGTVFGFVGSALLVAIAALPRRSASKTTRPFRERLTRGTRIYLATPRLRGLLALTLTAASSSAFVLVNTVVVVRAGYGLDDAHLAYALAAFGAGSMISALSLPRLLENRRDRSVMVPAGAALALGTLALSAYMFTAGLPSWPAFLITWGLFGLLYAAIMTPSGRLLRRSAHPADRQAVFTAQFALSHACWLVAYPVAGWVGQGLGLPSALAVLGVIGLIGAIAARRLWPVDQPEDFEHSHADLPPDHPHLKDHPAQNKRHTHAFVIDDEHRVWPSHG</sequence>
<organism evidence="8 9">
    <name type="scientific">Actibacterium lipolyticum</name>
    <dbReference type="NCBI Taxonomy" id="1524263"/>
    <lineage>
        <taxon>Bacteria</taxon>
        <taxon>Pseudomonadati</taxon>
        <taxon>Pseudomonadota</taxon>
        <taxon>Alphaproteobacteria</taxon>
        <taxon>Rhodobacterales</taxon>
        <taxon>Roseobacteraceae</taxon>
        <taxon>Actibacterium</taxon>
    </lineage>
</organism>
<dbReference type="Proteomes" id="UP000202922">
    <property type="component" value="Unassembled WGS sequence"/>
</dbReference>
<protein>
    <submittedName>
        <fullName evidence="8">Major Facilitator Superfamily protein</fullName>
    </submittedName>
</protein>
<gene>
    <name evidence="8" type="ORF">COL8621_01702</name>
</gene>
<dbReference type="GO" id="GO:0022857">
    <property type="term" value="F:transmembrane transporter activity"/>
    <property type="evidence" value="ECO:0007669"/>
    <property type="project" value="InterPro"/>
</dbReference>
<feature type="transmembrane region" description="Helical" evidence="7">
    <location>
        <begin position="166"/>
        <end position="187"/>
    </location>
</feature>
<keyword evidence="2" id="KW-1003">Cell membrane</keyword>
<proteinExistence type="predicted"/>
<name>A0A238JZS5_9RHOB</name>
<dbReference type="GO" id="GO:0005886">
    <property type="term" value="C:plasma membrane"/>
    <property type="evidence" value="ECO:0007669"/>
    <property type="project" value="UniProtKB-SubCell"/>
</dbReference>
<dbReference type="EMBL" id="FXYE01000001">
    <property type="protein sequence ID" value="SMX35206.1"/>
    <property type="molecule type" value="Genomic_DNA"/>
</dbReference>
<evidence type="ECO:0000256" key="7">
    <source>
        <dbReference type="SAM" id="Phobius"/>
    </source>
</evidence>
<evidence type="ECO:0000313" key="8">
    <source>
        <dbReference type="EMBL" id="SMX35206.1"/>
    </source>
</evidence>
<keyword evidence="9" id="KW-1185">Reference proteome</keyword>
<feature type="transmembrane region" description="Helical" evidence="7">
    <location>
        <begin position="346"/>
        <end position="365"/>
    </location>
</feature>
<dbReference type="SUPFAM" id="SSF103473">
    <property type="entry name" value="MFS general substrate transporter"/>
    <property type="match status" value="1"/>
</dbReference>
<comment type="subcellular location">
    <subcellularLocation>
        <location evidence="1">Cell membrane</location>
        <topology evidence="1">Multi-pass membrane protein</topology>
    </subcellularLocation>
</comment>
<feature type="transmembrane region" description="Helical" evidence="7">
    <location>
        <begin position="51"/>
        <end position="69"/>
    </location>
</feature>
<reference evidence="9" key="1">
    <citation type="submission" date="2017-05" db="EMBL/GenBank/DDBJ databases">
        <authorList>
            <person name="Rodrigo-Torres L."/>
            <person name="Arahal R. D."/>
            <person name="Lucena T."/>
        </authorList>
    </citation>
    <scope>NUCLEOTIDE SEQUENCE [LARGE SCALE GENOMIC DNA]</scope>
    <source>
        <strain evidence="9">CECT 8621</strain>
    </source>
</reference>